<dbReference type="EMBL" id="PP955094">
    <property type="protein sequence ID" value="XCH39301.1"/>
    <property type="molecule type" value="Genomic_DNA"/>
</dbReference>
<name>A0AAU8GC63_9VIRU</name>
<sequence>MSLLNKAETALYCNSVFFTKFLNIMKENDIHDRINIYYMNMKKENIIYDQTEFILYIIVSIIFTFLDETQFLYLENKFLEDLLINKKIDEFTFYKIKNLNIISISKYKWKKCTEQFIKLEVNLVKLFYFLRDDLLLNKTYDNIIDHKKMIFTVYNELQTFIGHISEYDLIIHNLHKFKLYNIIGISLYKIFSFSNIFSKLAKLECDDFNKNHPAYWNKKQMERKHLLISFIDTLAYETQEEIKLIKNIKNHNIIDIERYTMNNVFARCNIFFRKYLYHGTDFTTIQVLSAKIKSEYSPIQN</sequence>
<protein>
    <submittedName>
        <fullName evidence="2">Uncharacterized protein</fullName>
    </submittedName>
</protein>
<gene>
    <name evidence="2" type="ORF">FpNV_056</name>
</gene>
<keyword evidence="1" id="KW-1133">Transmembrane helix</keyword>
<keyword evidence="1" id="KW-0472">Membrane</keyword>
<feature type="transmembrane region" description="Helical" evidence="1">
    <location>
        <begin position="46"/>
        <end position="66"/>
    </location>
</feature>
<proteinExistence type="predicted"/>
<evidence type="ECO:0000256" key="1">
    <source>
        <dbReference type="SAM" id="Phobius"/>
    </source>
</evidence>
<evidence type="ECO:0000313" key="2">
    <source>
        <dbReference type="EMBL" id="XCH39301.1"/>
    </source>
</evidence>
<organism evidence="2">
    <name type="scientific">Faxonius propinquus nudivirus</name>
    <dbReference type="NCBI Taxonomy" id="3139431"/>
    <lineage>
        <taxon>Viruses</taxon>
        <taxon>Viruses incertae sedis</taxon>
        <taxon>Naldaviricetes</taxon>
        <taxon>Lefavirales</taxon>
        <taxon>Nudiviridae</taxon>
    </lineage>
</organism>
<reference evidence="2" key="1">
    <citation type="submission" date="2024-06" db="EMBL/GenBank/DDBJ databases">
        <title>North American crayfish harbour diverse members of the Nudiviridae.</title>
        <authorList>
            <person name="Stratton C."/>
            <person name="Bojko J."/>
        </authorList>
    </citation>
    <scope>NUCLEOTIDE SEQUENCE</scope>
    <source>
        <strain evidence="2">142H</strain>
    </source>
</reference>
<accession>A0AAU8GC63</accession>
<keyword evidence="1" id="KW-0812">Transmembrane</keyword>